<organism evidence="1 2">
    <name type="scientific">Roseimaritima multifibrata</name>
    <dbReference type="NCBI Taxonomy" id="1930274"/>
    <lineage>
        <taxon>Bacteria</taxon>
        <taxon>Pseudomonadati</taxon>
        <taxon>Planctomycetota</taxon>
        <taxon>Planctomycetia</taxon>
        <taxon>Pirellulales</taxon>
        <taxon>Pirellulaceae</taxon>
        <taxon>Roseimaritima</taxon>
    </lineage>
</organism>
<reference evidence="1 2" key="1">
    <citation type="submission" date="2019-02" db="EMBL/GenBank/DDBJ databases">
        <title>Deep-cultivation of Planctomycetes and their phenomic and genomic characterization uncovers novel biology.</title>
        <authorList>
            <person name="Wiegand S."/>
            <person name="Jogler M."/>
            <person name="Boedeker C."/>
            <person name="Pinto D."/>
            <person name="Vollmers J."/>
            <person name="Rivas-Marin E."/>
            <person name="Kohn T."/>
            <person name="Peeters S.H."/>
            <person name="Heuer A."/>
            <person name="Rast P."/>
            <person name="Oberbeckmann S."/>
            <person name="Bunk B."/>
            <person name="Jeske O."/>
            <person name="Meyerdierks A."/>
            <person name="Storesund J.E."/>
            <person name="Kallscheuer N."/>
            <person name="Luecker S."/>
            <person name="Lage O.M."/>
            <person name="Pohl T."/>
            <person name="Merkel B.J."/>
            <person name="Hornburger P."/>
            <person name="Mueller R.-W."/>
            <person name="Bruemmer F."/>
            <person name="Labrenz M."/>
            <person name="Spormann A.M."/>
            <person name="Op den Camp H."/>
            <person name="Overmann J."/>
            <person name="Amann R."/>
            <person name="Jetten M.S.M."/>
            <person name="Mascher T."/>
            <person name="Medema M.H."/>
            <person name="Devos D.P."/>
            <person name="Kaster A.-K."/>
            <person name="Ovreas L."/>
            <person name="Rohde M."/>
            <person name="Galperin M.Y."/>
            <person name="Jogler C."/>
        </authorList>
    </citation>
    <scope>NUCLEOTIDE SEQUENCE [LARGE SCALE GENOMIC DNA]</scope>
    <source>
        <strain evidence="1 2">FF011L</strain>
    </source>
</reference>
<sequence length="70" mass="8087">MSLRFGQSCPTCGRRIKIRMEFLGRTVACPHCRAEFNATDKQPRQGNSEQMLMQRVERALRQAEDPAFTE</sequence>
<gene>
    <name evidence="1" type="ORF">FF011L_28420</name>
</gene>
<evidence type="ECO:0000313" key="2">
    <source>
        <dbReference type="Proteomes" id="UP000320672"/>
    </source>
</evidence>
<accession>A0A517MGP7</accession>
<dbReference type="Proteomes" id="UP000320672">
    <property type="component" value="Chromosome"/>
</dbReference>
<keyword evidence="2" id="KW-1185">Reference proteome</keyword>
<dbReference type="KEGG" id="rml:FF011L_28420"/>
<dbReference type="AlphaFoldDB" id="A0A517MGP7"/>
<evidence type="ECO:0000313" key="1">
    <source>
        <dbReference type="EMBL" id="QDS94064.1"/>
    </source>
</evidence>
<dbReference type="Gene3D" id="2.20.28.160">
    <property type="match status" value="1"/>
</dbReference>
<name>A0A517MGP7_9BACT</name>
<proteinExistence type="predicted"/>
<dbReference type="EMBL" id="CP036262">
    <property type="protein sequence ID" value="QDS94064.1"/>
    <property type="molecule type" value="Genomic_DNA"/>
</dbReference>
<protein>
    <submittedName>
        <fullName evidence="1">Uncharacterized protein</fullName>
    </submittedName>
</protein>